<accession>A0A345KV90</accession>
<sequence>MIARIAVVGLFIFGLAVFLLGLAEAYK</sequence>
<reference evidence="3" key="1">
    <citation type="submission" date="2018-06" db="EMBL/GenBank/DDBJ databases">
        <authorList>
            <person name="Zhirakovskaya E."/>
        </authorList>
    </citation>
    <scope>NUCLEOTIDE SEQUENCE [LARGE SCALE GENOMIC DNA]</scope>
</reference>
<feature type="transmembrane region" description="Helical" evidence="1">
    <location>
        <begin position="6"/>
        <end position="26"/>
    </location>
</feature>
<evidence type="ECO:0000256" key="1">
    <source>
        <dbReference type="SAM" id="Phobius"/>
    </source>
</evidence>
<evidence type="ECO:0000313" key="3">
    <source>
        <dbReference type="Proteomes" id="UP000259472"/>
    </source>
</evidence>
<dbReference type="Proteomes" id="UP000259472">
    <property type="component" value="Segment"/>
</dbReference>
<keyword evidence="1" id="KW-1133">Transmembrane helix</keyword>
<keyword evidence="1" id="KW-0472">Membrane</keyword>
<protein>
    <submittedName>
        <fullName evidence="2">Membrane protein</fullName>
    </submittedName>
</protein>
<dbReference type="EMBL" id="MH509442">
    <property type="protein sequence ID" value="AXH46942.1"/>
    <property type="molecule type" value="Genomic_DNA"/>
</dbReference>
<keyword evidence="3" id="KW-1185">Reference proteome</keyword>
<evidence type="ECO:0000313" key="2">
    <source>
        <dbReference type="EMBL" id="AXH46942.1"/>
    </source>
</evidence>
<keyword evidence="1" id="KW-0812">Transmembrane</keyword>
<dbReference type="RefSeq" id="YP_009950209.1">
    <property type="nucleotide sequence ID" value="NC_051588.1"/>
</dbReference>
<organism evidence="2 3">
    <name type="scientific">Mycobacterium phage Aminay</name>
    <dbReference type="NCBI Taxonomy" id="2250291"/>
    <lineage>
        <taxon>Viruses</taxon>
        <taxon>Duplodnaviria</taxon>
        <taxon>Heunggongvirae</taxon>
        <taxon>Uroviricota</taxon>
        <taxon>Caudoviricetes</taxon>
        <taxon>Weiservirinae</taxon>
        <taxon>Aminayvirus</taxon>
        <taxon>Aminayvirus aminay</taxon>
    </lineage>
</organism>
<dbReference type="KEGG" id="vg:60321621"/>
<proteinExistence type="predicted"/>
<gene>
    <name evidence="2" type="primary">59</name>
    <name evidence="2" type="ORF">SEA_AMINAY_59</name>
</gene>
<name>A0A345KV90_9CAUD</name>
<dbReference type="GeneID" id="60321621"/>